<feature type="domain" description="Glucose-6-phosphate dehydrogenase C-terminal" evidence="9">
    <location>
        <begin position="188"/>
        <end position="484"/>
    </location>
</feature>
<dbReference type="Proteomes" id="UP000242847">
    <property type="component" value="Unassembled WGS sequence"/>
</dbReference>
<dbReference type="EC" id="1.1.1.49" evidence="7"/>
<dbReference type="GO" id="GO:0006006">
    <property type="term" value="P:glucose metabolic process"/>
    <property type="evidence" value="ECO:0007669"/>
    <property type="project" value="UniProtKB-KW"/>
</dbReference>
<dbReference type="UniPathway" id="UPA00115">
    <property type="reaction ID" value="UER00408"/>
</dbReference>
<dbReference type="InterPro" id="IPR022674">
    <property type="entry name" value="G6P_DH_NAD-bd"/>
</dbReference>
<feature type="binding site" evidence="7">
    <location>
        <position position="147"/>
    </location>
    <ligand>
        <name>NADP(+)</name>
        <dbReference type="ChEBI" id="CHEBI:58349"/>
    </ligand>
</feature>
<dbReference type="NCBIfam" id="NF009492">
    <property type="entry name" value="PRK12853.1-3"/>
    <property type="match status" value="1"/>
</dbReference>
<keyword evidence="6 7" id="KW-0119">Carbohydrate metabolism</keyword>
<dbReference type="RefSeq" id="WP_083723824.1">
    <property type="nucleotide sequence ID" value="NZ_FOUD01000008.1"/>
</dbReference>
<feature type="domain" description="Glucose-6-phosphate dehydrogenase NAD-binding" evidence="8">
    <location>
        <begin position="11"/>
        <end position="186"/>
    </location>
</feature>
<dbReference type="PIRSF" id="PIRSF000110">
    <property type="entry name" value="G6PD"/>
    <property type="match status" value="1"/>
</dbReference>
<dbReference type="InterPro" id="IPR001282">
    <property type="entry name" value="G6P_DH"/>
</dbReference>
<name>A0A1S8DLP4_9GAMM</name>
<dbReference type="Gene3D" id="3.30.360.10">
    <property type="entry name" value="Dihydrodipicolinate Reductase, domain 2"/>
    <property type="match status" value="1"/>
</dbReference>
<comment type="pathway">
    <text evidence="1 7">Carbohydrate degradation; pentose phosphate pathway; D-ribulose 5-phosphate from D-glucose 6-phosphate (oxidative stage): step 1/3.</text>
</comment>
<gene>
    <name evidence="7" type="primary">zwf</name>
    <name evidence="10" type="ORF">BXT89_01120</name>
</gene>
<dbReference type="PANTHER" id="PTHR23429">
    <property type="entry name" value="GLUCOSE-6-PHOSPHATE 1-DEHYDROGENASE G6PD"/>
    <property type="match status" value="1"/>
</dbReference>
<comment type="caution">
    <text evidence="7">Lacks conserved residue(s) required for the propagation of feature annotation.</text>
</comment>
<comment type="catalytic activity">
    <reaction evidence="7">
        <text>D-glucose 6-phosphate + NADP(+) = 6-phospho-D-glucono-1,5-lactone + NADPH + H(+)</text>
        <dbReference type="Rhea" id="RHEA:15841"/>
        <dbReference type="ChEBI" id="CHEBI:15378"/>
        <dbReference type="ChEBI" id="CHEBI:57783"/>
        <dbReference type="ChEBI" id="CHEBI:57955"/>
        <dbReference type="ChEBI" id="CHEBI:58349"/>
        <dbReference type="ChEBI" id="CHEBI:61548"/>
        <dbReference type="EC" id="1.1.1.49"/>
    </reaction>
</comment>
<reference evidence="10 11" key="1">
    <citation type="submission" date="2017-01" db="EMBL/GenBank/DDBJ databases">
        <title>Draft genome sequence of Pseudomonas pachastrellae type strain CCUG 46540T from a deep sea.</title>
        <authorList>
            <person name="Gomila M."/>
            <person name="Mulet M."/>
            <person name="Lalucat J."/>
            <person name="Garcia-Valdes E."/>
        </authorList>
    </citation>
    <scope>NUCLEOTIDE SEQUENCE [LARGE SCALE GENOMIC DNA]</scope>
    <source>
        <strain evidence="10 11">CCUG 46540</strain>
    </source>
</reference>
<feature type="binding site" evidence="7">
    <location>
        <position position="234"/>
    </location>
    <ligand>
        <name>substrate</name>
    </ligand>
</feature>
<evidence type="ECO:0000256" key="5">
    <source>
        <dbReference type="ARBA" id="ARBA00023002"/>
    </source>
</evidence>
<dbReference type="InterPro" id="IPR036291">
    <property type="entry name" value="NAD(P)-bd_dom_sf"/>
</dbReference>
<evidence type="ECO:0000256" key="1">
    <source>
        <dbReference type="ARBA" id="ARBA00004937"/>
    </source>
</evidence>
<evidence type="ECO:0000256" key="4">
    <source>
        <dbReference type="ARBA" id="ARBA00022857"/>
    </source>
</evidence>
<feature type="binding site" evidence="7">
    <location>
        <position position="339"/>
    </location>
    <ligand>
        <name>substrate</name>
    </ligand>
</feature>
<evidence type="ECO:0000256" key="3">
    <source>
        <dbReference type="ARBA" id="ARBA00022526"/>
    </source>
</evidence>
<feature type="active site" description="Proton acceptor" evidence="7">
    <location>
        <position position="239"/>
    </location>
</feature>
<dbReference type="EMBL" id="MUBC01000002">
    <property type="protein sequence ID" value="ONM45582.1"/>
    <property type="molecule type" value="Genomic_DNA"/>
</dbReference>
<dbReference type="STRING" id="254161.SAMN05216256_108141"/>
<proteinExistence type="inferred from homology"/>
<feature type="binding site" evidence="7">
    <location>
        <position position="48"/>
    </location>
    <ligand>
        <name>NADP(+)</name>
        <dbReference type="ChEBI" id="CHEBI:58349"/>
    </ligand>
</feature>
<accession>A0A1S8DLP4</accession>
<comment type="function">
    <text evidence="7">Catalyzes the oxidation of glucose 6-phosphate to 6-phosphogluconolactone.</text>
</comment>
<dbReference type="GO" id="GO:0005829">
    <property type="term" value="C:cytosol"/>
    <property type="evidence" value="ECO:0007669"/>
    <property type="project" value="TreeGrafter"/>
</dbReference>
<evidence type="ECO:0000256" key="7">
    <source>
        <dbReference type="HAMAP-Rule" id="MF_00966"/>
    </source>
</evidence>
<dbReference type="GO" id="GO:0050661">
    <property type="term" value="F:NADP binding"/>
    <property type="evidence" value="ECO:0007669"/>
    <property type="project" value="UniProtKB-UniRule"/>
</dbReference>
<dbReference type="Pfam" id="PF02781">
    <property type="entry name" value="G6PD_C"/>
    <property type="match status" value="1"/>
</dbReference>
<feature type="binding site" evidence="7">
    <location>
        <position position="215"/>
    </location>
    <ligand>
        <name>substrate</name>
    </ligand>
</feature>
<organism evidence="10 11">
    <name type="scientific">Halopseudomonas pachastrellae</name>
    <dbReference type="NCBI Taxonomy" id="254161"/>
    <lineage>
        <taxon>Bacteria</taxon>
        <taxon>Pseudomonadati</taxon>
        <taxon>Pseudomonadota</taxon>
        <taxon>Gammaproteobacteria</taxon>
        <taxon>Pseudomonadales</taxon>
        <taxon>Pseudomonadaceae</taxon>
        <taxon>Halopseudomonas</taxon>
    </lineage>
</organism>
<keyword evidence="4 7" id="KW-0521">NADP</keyword>
<dbReference type="Pfam" id="PF00479">
    <property type="entry name" value="G6PD_N"/>
    <property type="match status" value="1"/>
</dbReference>
<dbReference type="PRINTS" id="PR00079">
    <property type="entry name" value="G6PDHDRGNASE"/>
</dbReference>
<evidence type="ECO:0000259" key="8">
    <source>
        <dbReference type="Pfam" id="PF00479"/>
    </source>
</evidence>
<dbReference type="AlphaFoldDB" id="A0A1S8DLP4"/>
<keyword evidence="5 7" id="KW-0560">Oxidoreductase</keyword>
<sequence>MAQAGISCDIVVFGGTGDLAMRKLLPALYYLHRDGHLHPDTRILALARAQHSLESYGKLVKRHVSQHVARGDFDVVHWEQFAKRLDYLSLDVSQRVAFPRLTKVLSPGTGRVRVFYLATMPGLFAATVQHLSSVGLVDEHARVVLEKPLGESLETANEINDRIGKVFDETRVFRIDHYLGKEAVQNLLALRFGNALFEPLWRNAHIDHVQISVLESVGVENRGDYYDRAGAMRDMVQNHLLQLLCLVAMEAPVHFEPEAVRNEKLKILEALRPITGMDVQDRTVRGQYGAGQHAGERMPAYYFEKKVDHDSNTETFVALKTEVDNWRWAGVPFYLRTGKCMAQRKSEIVIQFKPVPHRLFPRSGDNPENNRLIISLQPDEGIRLSLMAKSPGRGMGLQNVDLNLDFAAAFTRRRWDAYERLLLDVIEGDATLFMRRDEIEAAWRWVDPIIEGWGDFYRSPKPYAAGSWGPDAADSLLERLGHSWLDPR</sequence>
<feature type="binding site" evidence="7">
    <location>
        <position position="177"/>
    </location>
    <ligand>
        <name>substrate</name>
    </ligand>
</feature>
<evidence type="ECO:0000256" key="6">
    <source>
        <dbReference type="ARBA" id="ARBA00023277"/>
    </source>
</evidence>
<evidence type="ECO:0000313" key="10">
    <source>
        <dbReference type="EMBL" id="ONM45582.1"/>
    </source>
</evidence>
<dbReference type="PROSITE" id="PS00069">
    <property type="entry name" value="G6P_DEHYDROGENASE"/>
    <property type="match status" value="1"/>
</dbReference>
<dbReference type="PANTHER" id="PTHR23429:SF0">
    <property type="entry name" value="GLUCOSE-6-PHOSPHATE 1-DEHYDROGENASE"/>
    <property type="match status" value="1"/>
</dbReference>
<evidence type="ECO:0000256" key="2">
    <source>
        <dbReference type="ARBA" id="ARBA00009975"/>
    </source>
</evidence>
<evidence type="ECO:0000259" key="9">
    <source>
        <dbReference type="Pfam" id="PF02781"/>
    </source>
</evidence>
<protein>
    <recommendedName>
        <fullName evidence="7">Glucose-6-phosphate 1-dehydrogenase</fullName>
        <shortName evidence="7">G6PD</shortName>
        <ecNumber evidence="7">1.1.1.49</ecNumber>
    </recommendedName>
</protein>
<dbReference type="GO" id="GO:0009051">
    <property type="term" value="P:pentose-phosphate shunt, oxidative branch"/>
    <property type="evidence" value="ECO:0007669"/>
    <property type="project" value="TreeGrafter"/>
</dbReference>
<comment type="similarity">
    <text evidence="2 7">Belongs to the glucose-6-phosphate dehydrogenase family.</text>
</comment>
<feature type="binding site" evidence="7">
    <location>
        <position position="181"/>
    </location>
    <ligand>
        <name>substrate</name>
    </ligand>
</feature>
<evidence type="ECO:0000313" key="11">
    <source>
        <dbReference type="Proteomes" id="UP000242847"/>
    </source>
</evidence>
<dbReference type="SUPFAM" id="SSF51735">
    <property type="entry name" value="NAD(P)-binding Rossmann-fold domains"/>
    <property type="match status" value="1"/>
</dbReference>
<dbReference type="InterPro" id="IPR022675">
    <property type="entry name" value="G6P_DH_C"/>
</dbReference>
<dbReference type="NCBIfam" id="TIGR00871">
    <property type="entry name" value="zwf"/>
    <property type="match status" value="1"/>
</dbReference>
<dbReference type="Gene3D" id="3.40.50.720">
    <property type="entry name" value="NAD(P)-binding Rossmann-like Domain"/>
    <property type="match status" value="1"/>
</dbReference>
<keyword evidence="11" id="KW-1185">Reference proteome</keyword>
<comment type="caution">
    <text evidence="10">The sequence shown here is derived from an EMBL/GenBank/DDBJ whole genome shotgun (WGS) entry which is preliminary data.</text>
</comment>
<dbReference type="InterPro" id="IPR019796">
    <property type="entry name" value="G6P_DH_AS"/>
</dbReference>
<dbReference type="SUPFAM" id="SSF55347">
    <property type="entry name" value="Glyceraldehyde-3-phosphate dehydrogenase-like, C-terminal domain"/>
    <property type="match status" value="1"/>
</dbReference>
<dbReference type="GO" id="GO:0004345">
    <property type="term" value="F:glucose-6-phosphate dehydrogenase activity"/>
    <property type="evidence" value="ECO:0007669"/>
    <property type="project" value="UniProtKB-UniRule"/>
</dbReference>
<feature type="binding site" evidence="7">
    <location>
        <begin position="91"/>
        <end position="92"/>
    </location>
    <ligand>
        <name>NADP(+)</name>
        <dbReference type="ChEBI" id="CHEBI:58349"/>
    </ligand>
</feature>
<dbReference type="HAMAP" id="MF_00966">
    <property type="entry name" value="G6PD"/>
    <property type="match status" value="1"/>
</dbReference>
<keyword evidence="3 7" id="KW-0313">Glucose metabolism</keyword>